<name>A0ABS1KNX7_9BACT</name>
<evidence type="ECO:0000313" key="2">
    <source>
        <dbReference type="Proteomes" id="UP000613030"/>
    </source>
</evidence>
<evidence type="ECO:0000313" key="1">
    <source>
        <dbReference type="EMBL" id="MBL0741136.1"/>
    </source>
</evidence>
<dbReference type="Proteomes" id="UP000613030">
    <property type="component" value="Unassembled WGS sequence"/>
</dbReference>
<protein>
    <submittedName>
        <fullName evidence="1">Uncharacterized protein</fullName>
    </submittedName>
</protein>
<organism evidence="1 2">
    <name type="scientific">Chryseolinea lacunae</name>
    <dbReference type="NCBI Taxonomy" id="2801331"/>
    <lineage>
        <taxon>Bacteria</taxon>
        <taxon>Pseudomonadati</taxon>
        <taxon>Bacteroidota</taxon>
        <taxon>Cytophagia</taxon>
        <taxon>Cytophagales</taxon>
        <taxon>Fulvivirgaceae</taxon>
        <taxon>Chryseolinea</taxon>
    </lineage>
</organism>
<dbReference type="EMBL" id="JAERRB010000002">
    <property type="protein sequence ID" value="MBL0741136.1"/>
    <property type="molecule type" value="Genomic_DNA"/>
</dbReference>
<dbReference type="RefSeq" id="WP_202008497.1">
    <property type="nucleotide sequence ID" value="NZ_JAERRB010000002.1"/>
</dbReference>
<comment type="caution">
    <text evidence="1">The sequence shown here is derived from an EMBL/GenBank/DDBJ whole genome shotgun (WGS) entry which is preliminary data.</text>
</comment>
<sequence>MTVFKIKQVHETVATLYQELFKIRFEHLGYETPDENFLSKGLSIAPDTRTEDLFRNYHLDYRFDAGVLTCFIHCNLFNPPNAEPKIPFVTVPADLWIRFLVKASDDFSMKTYVVAAGSKQTYAFTNQINNTSGGNLFLSRGVETYVAAGDYAPGAVVSNGGQLFAALKPVLGSAGISIGNAAFWKSLQPLEQVVSKADLFDNAVVNAERECFAVIDLFRSGTVNASYRLFDVDKLFHPAPVFTLKFIKRP</sequence>
<keyword evidence="2" id="KW-1185">Reference proteome</keyword>
<gene>
    <name evidence="1" type="ORF">JI741_07885</name>
</gene>
<reference evidence="1 2" key="1">
    <citation type="submission" date="2021-01" db="EMBL/GenBank/DDBJ databases">
        <title>Chryseolinea sp. Jin1 Genome sequencing and assembly.</title>
        <authorList>
            <person name="Kim I."/>
        </authorList>
    </citation>
    <scope>NUCLEOTIDE SEQUENCE [LARGE SCALE GENOMIC DNA]</scope>
    <source>
        <strain evidence="1 2">Jin1</strain>
    </source>
</reference>
<accession>A0ABS1KNX7</accession>
<proteinExistence type="predicted"/>